<organism evidence="2">
    <name type="scientific">Sesamum radiatum</name>
    <name type="common">Black benniseed</name>
    <dbReference type="NCBI Taxonomy" id="300843"/>
    <lineage>
        <taxon>Eukaryota</taxon>
        <taxon>Viridiplantae</taxon>
        <taxon>Streptophyta</taxon>
        <taxon>Embryophyta</taxon>
        <taxon>Tracheophyta</taxon>
        <taxon>Spermatophyta</taxon>
        <taxon>Magnoliopsida</taxon>
        <taxon>eudicotyledons</taxon>
        <taxon>Gunneridae</taxon>
        <taxon>Pentapetalae</taxon>
        <taxon>asterids</taxon>
        <taxon>lamiids</taxon>
        <taxon>Lamiales</taxon>
        <taxon>Pedaliaceae</taxon>
        <taxon>Sesamum</taxon>
    </lineage>
</organism>
<dbReference type="Pfam" id="PF03372">
    <property type="entry name" value="Exo_endo_phos"/>
    <property type="match status" value="1"/>
</dbReference>
<name>A0AAW2JNI2_SESRA</name>
<proteinExistence type="predicted"/>
<dbReference type="PANTHER" id="PTHR33710:SF77">
    <property type="entry name" value="DNASE I-LIKE SUPERFAMILY PROTEIN"/>
    <property type="match status" value="1"/>
</dbReference>
<dbReference type="GO" id="GO:0003824">
    <property type="term" value="F:catalytic activity"/>
    <property type="evidence" value="ECO:0007669"/>
    <property type="project" value="InterPro"/>
</dbReference>
<accession>A0AAW2JNI2</accession>
<dbReference type="Gene3D" id="3.60.10.10">
    <property type="entry name" value="Endonuclease/exonuclease/phosphatase"/>
    <property type="match status" value="2"/>
</dbReference>
<dbReference type="InterPro" id="IPR036691">
    <property type="entry name" value="Endo/exonu/phosph_ase_sf"/>
</dbReference>
<dbReference type="AlphaFoldDB" id="A0AAW2JNI2"/>
<feature type="domain" description="Endonuclease/exonuclease/phosphatase" evidence="1">
    <location>
        <begin position="4"/>
        <end position="123"/>
    </location>
</feature>
<dbReference type="PANTHER" id="PTHR33710">
    <property type="entry name" value="BNAC02G09200D PROTEIN"/>
    <property type="match status" value="1"/>
</dbReference>
<gene>
    <name evidence="2" type="ORF">Sradi_6664100</name>
</gene>
<reference evidence="2" key="2">
    <citation type="journal article" date="2024" name="Plant">
        <title>Genomic evolution and insights into agronomic trait innovations of Sesamum species.</title>
        <authorList>
            <person name="Miao H."/>
            <person name="Wang L."/>
            <person name="Qu L."/>
            <person name="Liu H."/>
            <person name="Sun Y."/>
            <person name="Le M."/>
            <person name="Wang Q."/>
            <person name="Wei S."/>
            <person name="Zheng Y."/>
            <person name="Lin W."/>
            <person name="Duan Y."/>
            <person name="Cao H."/>
            <person name="Xiong S."/>
            <person name="Wang X."/>
            <person name="Wei L."/>
            <person name="Li C."/>
            <person name="Ma Q."/>
            <person name="Ju M."/>
            <person name="Zhao R."/>
            <person name="Li G."/>
            <person name="Mu C."/>
            <person name="Tian Q."/>
            <person name="Mei H."/>
            <person name="Zhang T."/>
            <person name="Gao T."/>
            <person name="Zhang H."/>
        </authorList>
    </citation>
    <scope>NUCLEOTIDE SEQUENCE</scope>
    <source>
        <strain evidence="2">G02</strain>
    </source>
</reference>
<reference evidence="2" key="1">
    <citation type="submission" date="2020-06" db="EMBL/GenBank/DDBJ databases">
        <authorList>
            <person name="Li T."/>
            <person name="Hu X."/>
            <person name="Zhang T."/>
            <person name="Song X."/>
            <person name="Zhang H."/>
            <person name="Dai N."/>
            <person name="Sheng W."/>
            <person name="Hou X."/>
            <person name="Wei L."/>
        </authorList>
    </citation>
    <scope>NUCLEOTIDE SEQUENCE</scope>
    <source>
        <strain evidence="2">G02</strain>
        <tissue evidence="2">Leaf</tissue>
    </source>
</reference>
<dbReference type="InterPro" id="IPR005135">
    <property type="entry name" value="Endo/exonuclease/phosphatase"/>
</dbReference>
<protein>
    <recommendedName>
        <fullName evidence="1">Endonuclease/exonuclease/phosphatase domain-containing protein</fullName>
    </recommendedName>
</protein>
<evidence type="ECO:0000259" key="1">
    <source>
        <dbReference type="Pfam" id="PF03372"/>
    </source>
</evidence>
<dbReference type="EMBL" id="JACGWJ010000032">
    <property type="protein sequence ID" value="KAL0296120.1"/>
    <property type="molecule type" value="Genomic_DNA"/>
</dbReference>
<dbReference type="SUPFAM" id="SSF56219">
    <property type="entry name" value="DNase I-like"/>
    <property type="match status" value="1"/>
</dbReference>
<sequence length="206" mass="23215">MILISWNCQGLGTPCTVHTLGELLRSHHPSLVFLAETKCKKGRIDGIKRRSGLFGCYVESQGRSGGLALLWDKSTTVQLQTFGPHHINVMCIRKGSLKRGDSLVSTALLIRTIIRRFKEALTSTDLHDLGHEGSPFTWCNQYPEPDTIYERLDSACADPSWRARFPNAVVRHIPVTSSDHDALLIDLVNTPRLPRPKRRPFRFEAM</sequence>
<comment type="caution">
    <text evidence="2">The sequence shown here is derived from an EMBL/GenBank/DDBJ whole genome shotgun (WGS) entry which is preliminary data.</text>
</comment>
<evidence type="ECO:0000313" key="2">
    <source>
        <dbReference type="EMBL" id="KAL0296120.1"/>
    </source>
</evidence>